<dbReference type="Proteomes" id="UP000254808">
    <property type="component" value="Chromosome"/>
</dbReference>
<feature type="transmembrane region" description="Helical" evidence="1">
    <location>
        <begin position="29"/>
        <end position="45"/>
    </location>
</feature>
<dbReference type="KEGG" id="cprv:CYPRO_0740"/>
<proteinExistence type="predicted"/>
<dbReference type="AlphaFoldDB" id="A0A345UHS2"/>
<evidence type="ECO:0000256" key="1">
    <source>
        <dbReference type="SAM" id="Phobius"/>
    </source>
</evidence>
<keyword evidence="1" id="KW-1133">Transmembrane helix</keyword>
<evidence type="ECO:0000313" key="2">
    <source>
        <dbReference type="EMBL" id="AXJ00024.1"/>
    </source>
</evidence>
<feature type="transmembrane region" description="Helical" evidence="1">
    <location>
        <begin position="51"/>
        <end position="70"/>
    </location>
</feature>
<accession>A0A345UHS2</accession>
<protein>
    <submittedName>
        <fullName evidence="2">Uncharacterized protein</fullName>
    </submittedName>
</protein>
<keyword evidence="1" id="KW-0472">Membrane</keyword>
<dbReference type="EMBL" id="CP027806">
    <property type="protein sequence ID" value="AXJ00024.1"/>
    <property type="molecule type" value="Genomic_DNA"/>
</dbReference>
<keyword evidence="3" id="KW-1185">Reference proteome</keyword>
<evidence type="ECO:0000313" key="3">
    <source>
        <dbReference type="Proteomes" id="UP000254808"/>
    </source>
</evidence>
<sequence>MEYVVFIGFILIMISGHVFKNKLSLKSQFLISLITGILLIIWFFTMNEGVLFYQLLITAAVICNLVWQIYRLRKNPPVSESSVS</sequence>
<organism evidence="2 3">
    <name type="scientific">Cyclonatronum proteinivorum</name>
    <dbReference type="NCBI Taxonomy" id="1457365"/>
    <lineage>
        <taxon>Bacteria</taxon>
        <taxon>Pseudomonadati</taxon>
        <taxon>Balneolota</taxon>
        <taxon>Balneolia</taxon>
        <taxon>Balneolales</taxon>
        <taxon>Cyclonatronaceae</taxon>
        <taxon>Cyclonatronum</taxon>
    </lineage>
</organism>
<gene>
    <name evidence="2" type="ORF">CYPRO_0740</name>
</gene>
<name>A0A345UHS2_9BACT</name>
<keyword evidence="1" id="KW-0812">Transmembrane</keyword>
<reference evidence="2 3" key="1">
    <citation type="submission" date="2018-03" db="EMBL/GenBank/DDBJ databases">
        <title>Phenotypic and genomic properties of Cyclonatronum proteinivorum gen. nov., sp. nov., a haloalkaliphilic bacteroidete from soda lakes possessing Na+-translocating rhodopsin.</title>
        <authorList>
            <person name="Toshchakov S.V."/>
            <person name="Korzhenkov A."/>
            <person name="Samarov N.I."/>
            <person name="Kublanov I.V."/>
            <person name="Muntyan M.S."/>
            <person name="Sorokin D.Y."/>
        </authorList>
    </citation>
    <scope>NUCLEOTIDE SEQUENCE [LARGE SCALE GENOMIC DNA]</scope>
    <source>
        <strain evidence="2 3">Omega</strain>
    </source>
</reference>